<feature type="region of interest" description="Disordered" evidence="1">
    <location>
        <begin position="17"/>
        <end position="44"/>
    </location>
</feature>
<dbReference type="EMBL" id="JANPWB010000010">
    <property type="protein sequence ID" value="KAJ1146651.1"/>
    <property type="molecule type" value="Genomic_DNA"/>
</dbReference>
<feature type="non-terminal residue" evidence="2">
    <location>
        <position position="1"/>
    </location>
</feature>
<keyword evidence="3" id="KW-1185">Reference proteome</keyword>
<gene>
    <name evidence="2" type="ORF">NDU88_012915</name>
</gene>
<proteinExistence type="predicted"/>
<protein>
    <submittedName>
        <fullName evidence="2">Uncharacterized protein</fullName>
    </submittedName>
</protein>
<comment type="caution">
    <text evidence="2">The sequence shown here is derived from an EMBL/GenBank/DDBJ whole genome shotgun (WGS) entry which is preliminary data.</text>
</comment>
<evidence type="ECO:0000256" key="1">
    <source>
        <dbReference type="SAM" id="MobiDB-lite"/>
    </source>
</evidence>
<dbReference type="AlphaFoldDB" id="A0AAV7R5R9"/>
<reference evidence="2" key="1">
    <citation type="journal article" date="2022" name="bioRxiv">
        <title>Sequencing and chromosome-scale assembly of the giantPleurodeles waltlgenome.</title>
        <authorList>
            <person name="Brown T."/>
            <person name="Elewa A."/>
            <person name="Iarovenko S."/>
            <person name="Subramanian E."/>
            <person name="Araus A.J."/>
            <person name="Petzold A."/>
            <person name="Susuki M."/>
            <person name="Suzuki K.-i.T."/>
            <person name="Hayashi T."/>
            <person name="Toyoda A."/>
            <person name="Oliveira C."/>
            <person name="Osipova E."/>
            <person name="Leigh N.D."/>
            <person name="Simon A."/>
            <person name="Yun M.H."/>
        </authorList>
    </citation>
    <scope>NUCLEOTIDE SEQUENCE</scope>
    <source>
        <strain evidence="2">20211129_DDA</strain>
        <tissue evidence="2">Liver</tissue>
    </source>
</reference>
<evidence type="ECO:0000313" key="3">
    <source>
        <dbReference type="Proteomes" id="UP001066276"/>
    </source>
</evidence>
<evidence type="ECO:0000313" key="2">
    <source>
        <dbReference type="EMBL" id="KAJ1146651.1"/>
    </source>
</evidence>
<dbReference type="Proteomes" id="UP001066276">
    <property type="component" value="Chromosome 6"/>
</dbReference>
<name>A0AAV7R5R9_PLEWA</name>
<organism evidence="2 3">
    <name type="scientific">Pleurodeles waltl</name>
    <name type="common">Iberian ribbed newt</name>
    <dbReference type="NCBI Taxonomy" id="8319"/>
    <lineage>
        <taxon>Eukaryota</taxon>
        <taxon>Metazoa</taxon>
        <taxon>Chordata</taxon>
        <taxon>Craniata</taxon>
        <taxon>Vertebrata</taxon>
        <taxon>Euteleostomi</taxon>
        <taxon>Amphibia</taxon>
        <taxon>Batrachia</taxon>
        <taxon>Caudata</taxon>
        <taxon>Salamandroidea</taxon>
        <taxon>Salamandridae</taxon>
        <taxon>Pleurodelinae</taxon>
        <taxon>Pleurodeles</taxon>
    </lineage>
</organism>
<feature type="compositionally biased region" description="Basic and acidic residues" evidence="1">
    <location>
        <begin position="31"/>
        <end position="44"/>
    </location>
</feature>
<sequence>GHRREWCIQRERWTQERVMDTEGEEDTGESDGYRGRGRERGTGGHRREWWIQRERRTQEGVVYTGERWTRESGGYRERGGFRREWWIQRERWTQERV</sequence>
<accession>A0AAV7R5R9</accession>
<feature type="non-terminal residue" evidence="2">
    <location>
        <position position="97"/>
    </location>
</feature>